<feature type="compositionally biased region" description="Low complexity" evidence="1">
    <location>
        <begin position="484"/>
        <end position="496"/>
    </location>
</feature>
<reference evidence="3" key="1">
    <citation type="submission" date="2020-05" db="EMBL/GenBank/DDBJ databases">
        <title>Evolutionary and genomic comparisons of hybrid uninucleate and nonhybrid Rhizoctonia fungi.</title>
        <authorList>
            <person name="Li C."/>
            <person name="Chen X."/>
        </authorList>
    </citation>
    <scope>NUCLEOTIDE SEQUENCE</scope>
    <source>
        <strain evidence="3">AG-1 IA</strain>
    </source>
</reference>
<feature type="transmembrane region" description="Helical" evidence="2">
    <location>
        <begin position="920"/>
        <end position="941"/>
    </location>
</feature>
<dbReference type="EMBL" id="CP059661">
    <property type="protein sequence ID" value="QRW18661.1"/>
    <property type="molecule type" value="Genomic_DNA"/>
</dbReference>
<dbReference type="RefSeq" id="XP_043178898.1">
    <property type="nucleotide sequence ID" value="XM_043319886.1"/>
</dbReference>
<evidence type="ECO:0000313" key="4">
    <source>
        <dbReference type="Proteomes" id="UP000650533"/>
    </source>
</evidence>
<feature type="region of interest" description="Disordered" evidence="1">
    <location>
        <begin position="797"/>
        <end position="830"/>
    </location>
</feature>
<evidence type="ECO:0000256" key="2">
    <source>
        <dbReference type="SAM" id="Phobius"/>
    </source>
</evidence>
<dbReference type="KEGG" id="rsx:RhiXN_00067"/>
<keyword evidence="2" id="KW-1133">Transmembrane helix</keyword>
<evidence type="ECO:0000313" key="3">
    <source>
        <dbReference type="EMBL" id="QRW18661.1"/>
    </source>
</evidence>
<feature type="region of interest" description="Disordered" evidence="1">
    <location>
        <begin position="759"/>
        <end position="785"/>
    </location>
</feature>
<protein>
    <submittedName>
        <fullName evidence="3">Pyridoxal-dependent decarboxylase domain protein</fullName>
    </submittedName>
</protein>
<keyword evidence="2" id="KW-0812">Transmembrane</keyword>
<sequence>MIIYSDRQRGSDSIGEVCRFEFTSLNPSPSNATVTSQTTGSFSFSGTRHDRLGAWFLGPKAENIGFLKQFLNSVADQTEHARLAYQPEDPKFIGKEMQASAVFQKEMSELDVALKELVGALSEHSIPFWSPRYNAHMNGDTSLPGLLGYLAAALFNPNNVCTESNVGYNISNTESSKPWGHILWWLCGQPRINVGGTQYEILPLSLACAMEPAETVFDIPERLQSEYAISAGALSTALNPYLIQTCGKDGAAVTGIGSEHIIDVPVDIDARMSIPSSTSSSTSASSPAPQYTPSSPSWAPPSTAQSTPSKAPSVSPLPSTQTQHGEGTMPRSFTSPTSLSNGSIVPEQALSDYTRSQLEYAVRRLDHHRPAQVWLHPVPGRWPVLPGRADAVPCDVDEPERVQGLGRDGEHGSVRDRRKQAGCERCGCVAVASDDRTASTGTGRCLESRCSAAPRSTRTGRRWTMDDSSLIVCRSRRSLLSASSWDRTRSGSSESTSGHDREPTERGAGARRQGDVAAARDGVGPAINAFACNFRLPNGEVNSDVVEANYLNTRIYERLSVTKPDGPEDVRGVRGGVQVAAGSGREQDLDILVNVMSPFPTVANFTKSVTDAFKRIAHEEIKQTTTDVSCDVPLDVMERYREAKAEDPSAVFMLSTASPVELTSILAGSFKGVLQKRLAAGIELTLVQLDLRGFKHPGGQDKRLDSKYLDLSYSDEMYFYLTVSLDLTEGRSRKTTSLVSFPLTPRILYPDSQQKITVFRDPHAPGNTDQDLPRHASTSPIASGKIRFGTMVHTDSVDLNANPLPKGVERPKSRDRPHAPGKYGPGLTQAYASTSPIASGKIRFGTMVHTDSVDLNANPLPKGVERPKSRDVSKMTLAERLDAARASMAPLEPSAEKRARIPKRRVVELESSTLKPGYKVGSSLAMFMIVTLFVLAAFTLCRRF</sequence>
<proteinExistence type="predicted"/>
<feature type="compositionally biased region" description="Polar residues" evidence="1">
    <location>
        <begin position="316"/>
        <end position="343"/>
    </location>
</feature>
<gene>
    <name evidence="3" type="ORF">RhiXN_00067</name>
</gene>
<name>A0A8H8NRH8_9AGAM</name>
<feature type="region of interest" description="Disordered" evidence="1">
    <location>
        <begin position="484"/>
        <end position="517"/>
    </location>
</feature>
<feature type="compositionally biased region" description="Low complexity" evidence="1">
    <location>
        <begin position="273"/>
        <end position="313"/>
    </location>
</feature>
<feature type="region of interest" description="Disordered" evidence="1">
    <location>
        <begin position="273"/>
        <end position="350"/>
    </location>
</feature>
<keyword evidence="2" id="KW-0472">Membrane</keyword>
<accession>A0A8H8NRH8</accession>
<dbReference type="GeneID" id="67022349"/>
<dbReference type="Proteomes" id="UP000650533">
    <property type="component" value="Chromosome 4"/>
</dbReference>
<dbReference type="AlphaFoldDB" id="A0A8H8NRH8"/>
<evidence type="ECO:0000256" key="1">
    <source>
        <dbReference type="SAM" id="MobiDB-lite"/>
    </source>
</evidence>
<organism evidence="3 4">
    <name type="scientific">Rhizoctonia solani</name>
    <dbReference type="NCBI Taxonomy" id="456999"/>
    <lineage>
        <taxon>Eukaryota</taxon>
        <taxon>Fungi</taxon>
        <taxon>Dikarya</taxon>
        <taxon>Basidiomycota</taxon>
        <taxon>Agaricomycotina</taxon>
        <taxon>Agaricomycetes</taxon>
        <taxon>Cantharellales</taxon>
        <taxon>Ceratobasidiaceae</taxon>
        <taxon>Rhizoctonia</taxon>
    </lineage>
</organism>
<feature type="compositionally biased region" description="Basic and acidic residues" evidence="1">
    <location>
        <begin position="807"/>
        <end position="818"/>
    </location>
</feature>